<keyword evidence="3 5" id="KW-0697">Rotamase</keyword>
<organism evidence="7 8">
    <name type="scientific">Cyanidium caldarium</name>
    <name type="common">Red alga</name>
    <dbReference type="NCBI Taxonomy" id="2771"/>
    <lineage>
        <taxon>Eukaryota</taxon>
        <taxon>Rhodophyta</taxon>
        <taxon>Bangiophyceae</taxon>
        <taxon>Cyanidiales</taxon>
        <taxon>Cyanidiaceae</taxon>
        <taxon>Cyanidium</taxon>
    </lineage>
</organism>
<dbReference type="PANTHER" id="PTHR43811">
    <property type="entry name" value="FKBP-TYPE PEPTIDYL-PROLYL CIS-TRANS ISOMERASE FKPA"/>
    <property type="match status" value="1"/>
</dbReference>
<protein>
    <recommendedName>
        <fullName evidence="2 5">peptidylprolyl isomerase</fullName>
        <ecNumber evidence="2 5">5.2.1.8</ecNumber>
    </recommendedName>
</protein>
<keyword evidence="4 5" id="KW-0413">Isomerase</keyword>
<comment type="catalytic activity">
    <reaction evidence="1 5">
        <text>[protein]-peptidylproline (omega=180) = [protein]-peptidylproline (omega=0)</text>
        <dbReference type="Rhea" id="RHEA:16237"/>
        <dbReference type="Rhea" id="RHEA-COMP:10747"/>
        <dbReference type="Rhea" id="RHEA-COMP:10748"/>
        <dbReference type="ChEBI" id="CHEBI:83833"/>
        <dbReference type="ChEBI" id="CHEBI:83834"/>
        <dbReference type="EC" id="5.2.1.8"/>
    </reaction>
</comment>
<name>A0AAV9ISB2_CYACA</name>
<feature type="domain" description="PPIase FKBP-type" evidence="6">
    <location>
        <begin position="95"/>
        <end position="187"/>
    </location>
</feature>
<evidence type="ECO:0000313" key="7">
    <source>
        <dbReference type="EMBL" id="KAK4535039.1"/>
    </source>
</evidence>
<dbReference type="Gene3D" id="3.10.50.40">
    <property type="match status" value="1"/>
</dbReference>
<dbReference type="InterPro" id="IPR046357">
    <property type="entry name" value="PPIase_dom_sf"/>
</dbReference>
<dbReference type="Pfam" id="PF00254">
    <property type="entry name" value="FKBP_C"/>
    <property type="match status" value="1"/>
</dbReference>
<evidence type="ECO:0000256" key="2">
    <source>
        <dbReference type="ARBA" id="ARBA00013194"/>
    </source>
</evidence>
<dbReference type="GO" id="GO:0003755">
    <property type="term" value="F:peptidyl-prolyl cis-trans isomerase activity"/>
    <property type="evidence" value="ECO:0007669"/>
    <property type="project" value="UniProtKB-KW"/>
</dbReference>
<evidence type="ECO:0000259" key="6">
    <source>
        <dbReference type="PROSITE" id="PS50059"/>
    </source>
</evidence>
<dbReference type="PROSITE" id="PS50059">
    <property type="entry name" value="FKBP_PPIASE"/>
    <property type="match status" value="1"/>
</dbReference>
<evidence type="ECO:0000256" key="3">
    <source>
        <dbReference type="ARBA" id="ARBA00023110"/>
    </source>
</evidence>
<evidence type="ECO:0000256" key="1">
    <source>
        <dbReference type="ARBA" id="ARBA00000971"/>
    </source>
</evidence>
<dbReference type="SUPFAM" id="SSF54534">
    <property type="entry name" value="FKBP-like"/>
    <property type="match status" value="1"/>
</dbReference>
<comment type="caution">
    <text evidence="7">The sequence shown here is derived from an EMBL/GenBank/DDBJ whole genome shotgun (WGS) entry which is preliminary data.</text>
</comment>
<dbReference type="AlphaFoldDB" id="A0AAV9ISB2"/>
<proteinExistence type="predicted"/>
<evidence type="ECO:0000256" key="5">
    <source>
        <dbReference type="PROSITE-ProRule" id="PRU00277"/>
    </source>
</evidence>
<keyword evidence="8" id="KW-1185">Reference proteome</keyword>
<dbReference type="EMBL" id="JANCYW010000003">
    <property type="protein sequence ID" value="KAK4535039.1"/>
    <property type="molecule type" value="Genomic_DNA"/>
</dbReference>
<evidence type="ECO:0000313" key="8">
    <source>
        <dbReference type="Proteomes" id="UP001301350"/>
    </source>
</evidence>
<evidence type="ECO:0000256" key="4">
    <source>
        <dbReference type="ARBA" id="ARBA00023235"/>
    </source>
</evidence>
<dbReference type="Proteomes" id="UP001301350">
    <property type="component" value="Unassembled WGS sequence"/>
</dbReference>
<reference evidence="7 8" key="1">
    <citation type="submission" date="2022-07" db="EMBL/GenBank/DDBJ databases">
        <title>Genome-wide signatures of adaptation to extreme environments.</title>
        <authorList>
            <person name="Cho C.H."/>
            <person name="Yoon H.S."/>
        </authorList>
    </citation>
    <scope>NUCLEOTIDE SEQUENCE [LARGE SCALE GENOMIC DNA]</scope>
    <source>
        <strain evidence="7 8">DBV 063 E5</strain>
    </source>
</reference>
<sequence>MAFLIAASFRGRQRRLCHPLRPATSARRTPCLRLHAQSTSVLSRRQLLQWIGVASAALASTALPRFSRAADSATTPLPFPVERIRDGSGPTPEMGDLVGIRFRGAVGDVVFDDILSSPEPYFMRVGSGNTLRGVEEAVKRMRVGDRWRLTLPPEYAFGSRGRRASPGKRPIPPNATVTVELEVSEIPGRETELLEVTGGEGIE</sequence>
<dbReference type="PANTHER" id="PTHR43811:SF19">
    <property type="entry name" value="39 KDA FK506-BINDING NUCLEAR PROTEIN"/>
    <property type="match status" value="1"/>
</dbReference>
<gene>
    <name evidence="7" type="ORF">CDCA_CDCA03G1064</name>
</gene>
<dbReference type="EC" id="5.2.1.8" evidence="2 5"/>
<accession>A0AAV9ISB2</accession>
<dbReference type="InterPro" id="IPR001179">
    <property type="entry name" value="PPIase_FKBP_dom"/>
</dbReference>